<accession>A0A7R7XEG0</accession>
<dbReference type="RefSeq" id="XP_041551880.1">
    <property type="nucleotide sequence ID" value="XM_041698724.1"/>
</dbReference>
<dbReference type="EMBL" id="AP024444">
    <property type="protein sequence ID" value="BCS19686.1"/>
    <property type="molecule type" value="Genomic_DNA"/>
</dbReference>
<evidence type="ECO:0000313" key="2">
    <source>
        <dbReference type="EMBL" id="BCS19686.1"/>
    </source>
</evidence>
<proteinExistence type="predicted"/>
<dbReference type="KEGG" id="apuu:APUU_20118S"/>
<dbReference type="GeneID" id="64969691"/>
<evidence type="ECO:0000313" key="3">
    <source>
        <dbReference type="Proteomes" id="UP000654913"/>
    </source>
</evidence>
<sequence>MALRNRRPQLYNTRKRPQEYEMDHLTEGFLIQTTTGKLQGVLEEDTIAFHKVPYAQPPVGPLRFRAPRPTTWTNIRYAAKAGPGSYQLSSSNKEALQELVQQLGPRVPGEYPLPPGFAQSYDHPESSEDCLYLEIWLPKGKRENLSTFVYYHGGANMISSGGMHLERPTKLCAQHNIIVVRPSYRLGALGWVHFGLFSDEFPEAVNLGVQDQIAALRWIHDNIRCFGGDPGHITVGGESCGATAVSHLLTYPPTQPIIRRAIMQSLSPYNNWCTQDKPEATTVAKMYMDLLKIDDPAALHAIHPLKLIAAHQVLVRLFPPDHAMAWRPLGAVVDGNFVPEHPSHYLSTKPYPRPDFELMLGTAKDEWTLYRGQTKTARRGTEADVITAISRVFGHDSKYVFERFQKLYPGRSPGHLYCDIMGTVMFQFPTIAVARNMAETGTPVYFFQFSYDSPGLDGTLRALHTGDMLFQWGNCSQAGINSWVAWRGLKPGDVEPTAKVIGELYAKFIRFGDPGRPWTSFDGENNAVLWFGKEVETRQDIFTGKWEIFNDVGIYDVQGLGERLTRSLFDALSKINIADVRPES</sequence>
<dbReference type="Gene3D" id="3.40.50.1820">
    <property type="entry name" value="alpha/beta hydrolase"/>
    <property type="match status" value="1"/>
</dbReference>
<dbReference type="AlphaFoldDB" id="A0A7R7XEG0"/>
<organism evidence="2 3">
    <name type="scientific">Aspergillus puulaauensis</name>
    <dbReference type="NCBI Taxonomy" id="1220207"/>
    <lineage>
        <taxon>Eukaryota</taxon>
        <taxon>Fungi</taxon>
        <taxon>Dikarya</taxon>
        <taxon>Ascomycota</taxon>
        <taxon>Pezizomycotina</taxon>
        <taxon>Eurotiomycetes</taxon>
        <taxon>Eurotiomycetidae</taxon>
        <taxon>Eurotiales</taxon>
        <taxon>Aspergillaceae</taxon>
        <taxon>Aspergillus</taxon>
    </lineage>
</organism>
<reference evidence="2" key="1">
    <citation type="submission" date="2021-01" db="EMBL/GenBank/DDBJ databases">
        <authorList>
            <consortium name="Aspergillus puulaauensis MK2 genome sequencing consortium"/>
            <person name="Kazuki M."/>
            <person name="Futagami T."/>
        </authorList>
    </citation>
    <scope>NUCLEOTIDE SEQUENCE</scope>
    <source>
        <strain evidence="2">MK2</strain>
    </source>
</reference>
<dbReference type="InterPro" id="IPR002018">
    <property type="entry name" value="CarbesteraseB"/>
</dbReference>
<evidence type="ECO:0000259" key="1">
    <source>
        <dbReference type="Pfam" id="PF00135"/>
    </source>
</evidence>
<dbReference type="InterPro" id="IPR050309">
    <property type="entry name" value="Type-B_Carboxylest/Lipase"/>
</dbReference>
<protein>
    <recommendedName>
        <fullName evidence="1">Carboxylesterase type B domain-containing protein</fullName>
    </recommendedName>
</protein>
<name>A0A7R7XEG0_9EURO</name>
<dbReference type="OrthoDB" id="408631at2759"/>
<feature type="domain" description="Carboxylesterase type B" evidence="1">
    <location>
        <begin position="30"/>
        <end position="540"/>
    </location>
</feature>
<dbReference type="Pfam" id="PF00135">
    <property type="entry name" value="COesterase"/>
    <property type="match status" value="1"/>
</dbReference>
<gene>
    <name evidence="2" type="ORF">APUU_20118S</name>
</gene>
<keyword evidence="3" id="KW-1185">Reference proteome</keyword>
<dbReference type="PANTHER" id="PTHR11559">
    <property type="entry name" value="CARBOXYLESTERASE"/>
    <property type="match status" value="1"/>
</dbReference>
<dbReference type="SUPFAM" id="SSF53474">
    <property type="entry name" value="alpha/beta-Hydrolases"/>
    <property type="match status" value="1"/>
</dbReference>
<reference evidence="2" key="2">
    <citation type="submission" date="2021-02" db="EMBL/GenBank/DDBJ databases">
        <title>Aspergillus puulaauensis MK2 genome sequence.</title>
        <authorList>
            <person name="Futagami T."/>
            <person name="Mori K."/>
            <person name="Kadooka C."/>
            <person name="Tanaka T."/>
        </authorList>
    </citation>
    <scope>NUCLEOTIDE SEQUENCE</scope>
    <source>
        <strain evidence="2">MK2</strain>
    </source>
</reference>
<dbReference type="Proteomes" id="UP000654913">
    <property type="component" value="Chromosome 2"/>
</dbReference>
<dbReference type="InterPro" id="IPR029058">
    <property type="entry name" value="AB_hydrolase_fold"/>
</dbReference>